<dbReference type="EMBL" id="MTYJ01000539">
    <property type="protein sequence ID" value="OWA55097.1"/>
    <property type="molecule type" value="Genomic_DNA"/>
</dbReference>
<evidence type="ECO:0000256" key="1">
    <source>
        <dbReference type="SAM" id="MobiDB-lite"/>
    </source>
</evidence>
<feature type="compositionally biased region" description="Polar residues" evidence="1">
    <location>
        <begin position="1"/>
        <end position="10"/>
    </location>
</feature>
<dbReference type="AlphaFoldDB" id="A0A9X6NJN3"/>
<protein>
    <submittedName>
        <fullName evidence="2">Uncharacterized protein</fullName>
    </submittedName>
</protein>
<comment type="caution">
    <text evidence="2">The sequence shown here is derived from an EMBL/GenBank/DDBJ whole genome shotgun (WGS) entry which is preliminary data.</text>
</comment>
<feature type="region of interest" description="Disordered" evidence="1">
    <location>
        <begin position="163"/>
        <end position="187"/>
    </location>
</feature>
<evidence type="ECO:0000313" key="3">
    <source>
        <dbReference type="Proteomes" id="UP000192578"/>
    </source>
</evidence>
<organism evidence="2 3">
    <name type="scientific">Hypsibius exemplaris</name>
    <name type="common">Freshwater tardigrade</name>
    <dbReference type="NCBI Taxonomy" id="2072580"/>
    <lineage>
        <taxon>Eukaryota</taxon>
        <taxon>Metazoa</taxon>
        <taxon>Ecdysozoa</taxon>
        <taxon>Tardigrada</taxon>
        <taxon>Eutardigrada</taxon>
        <taxon>Parachela</taxon>
        <taxon>Hypsibioidea</taxon>
        <taxon>Hypsibiidae</taxon>
        <taxon>Hypsibius</taxon>
    </lineage>
</organism>
<name>A0A9X6NJN3_HYPEX</name>
<dbReference type="Proteomes" id="UP000192578">
    <property type="component" value="Unassembled WGS sequence"/>
</dbReference>
<sequence>MPSSSNNRAVSHSPGPNLEAFLGGYQAVEQSVESVQEYLAVMDSDNSSAPPQPVISEATPPEFPAGVALGGKRGRGLRGNARPPRRTANPSKRGGTTGTSHEAASTSTSHVKRKYVVRNPRKARKSAVSVVIVKKPVTSVIVQHQELPQVTAPISLPPPATTVSIPLSDNSSLSETSKQPSISSTPVLNPPRLSHLLALISRSGDLVSDTIATSYLREKVLNEETLAQLCNNSHEIIDGWMREAFNAVRKSDQPNVAIKIAYKFIPQHQQRTPLGQSITGQGMIETTVIGYVNERQPRQIAPPPWLKLKASIDVEFYDTTNPFPESVPQHFLIAWNSTVRLDSHFSRLDEPSGPGCHSSQSIRSQHVVSEMDHHTVKETQLYFGPVDSQVGFVARGATASQSNNVQTLFSGCVVSIKHLVPWHLYLRLNFESLLSDPRLSANVMPQNLKDAITERFSNNKATYTLISHEGIQIRVDRSSFRALNPNVKRGHHSEKIFFLVKLLFDINRPLPNGDVLERAAGESLAARIALTIIFEGNSERAASGRDAWRKVLQRHPELDEMRFNLWRQQKPALLHNRMQS</sequence>
<feature type="region of interest" description="Disordered" evidence="1">
    <location>
        <begin position="39"/>
        <end position="120"/>
    </location>
</feature>
<reference evidence="3" key="1">
    <citation type="submission" date="2017-01" db="EMBL/GenBank/DDBJ databases">
        <title>Comparative genomics of anhydrobiosis in the tardigrade Hypsibius dujardini.</title>
        <authorList>
            <person name="Yoshida Y."/>
            <person name="Koutsovoulos G."/>
            <person name="Laetsch D."/>
            <person name="Stevens L."/>
            <person name="Kumar S."/>
            <person name="Horikawa D."/>
            <person name="Ishino K."/>
            <person name="Komine S."/>
            <person name="Tomita M."/>
            <person name="Blaxter M."/>
            <person name="Arakawa K."/>
        </authorList>
    </citation>
    <scope>NUCLEOTIDE SEQUENCE [LARGE SCALE GENOMIC DNA]</scope>
    <source>
        <strain evidence="3">Z151</strain>
    </source>
</reference>
<feature type="region of interest" description="Disordered" evidence="1">
    <location>
        <begin position="1"/>
        <end position="20"/>
    </location>
</feature>
<accession>A0A9X6NJN3</accession>
<evidence type="ECO:0000313" key="2">
    <source>
        <dbReference type="EMBL" id="OWA55097.1"/>
    </source>
</evidence>
<keyword evidence="3" id="KW-1185">Reference proteome</keyword>
<feature type="compositionally biased region" description="Low complexity" evidence="1">
    <location>
        <begin position="98"/>
        <end position="109"/>
    </location>
</feature>
<gene>
    <name evidence="2" type="ORF">BV898_19481</name>
</gene>
<feature type="compositionally biased region" description="Basic residues" evidence="1">
    <location>
        <begin position="110"/>
        <end position="120"/>
    </location>
</feature>
<proteinExistence type="predicted"/>